<sequence length="191" mass="21910">MKTKKQIIINVATDLFNKEGYQAVGIDKIISEAGVSKLTLYRNFASKDQLIIEVLTQRKDEFIKNIKELIENKHSPKDKLFSVFNYYHTWFKDENFHGCMFTNSLLEFGNKSKEISDINKEMKETLVALIAGILFPLVKKERAQRIAFTFVILLDGAIISELTYKDHSEYSPALLAWATAKTILEAENIVL</sequence>
<dbReference type="SUPFAM" id="SSF48498">
    <property type="entry name" value="Tetracyclin repressor-like, C-terminal domain"/>
    <property type="match status" value="1"/>
</dbReference>
<proteinExistence type="predicted"/>
<dbReference type="EMBL" id="PJZF01000003">
    <property type="protein sequence ID" value="PLR40645.1"/>
    <property type="molecule type" value="Genomic_DNA"/>
</dbReference>
<keyword evidence="7" id="KW-1185">Reference proteome</keyword>
<dbReference type="RefSeq" id="WP_101815058.1">
    <property type="nucleotide sequence ID" value="NZ_PJZF01000003.1"/>
</dbReference>
<evidence type="ECO:0000256" key="2">
    <source>
        <dbReference type="ARBA" id="ARBA00023125"/>
    </source>
</evidence>
<dbReference type="InterPro" id="IPR009057">
    <property type="entry name" value="Homeodomain-like_sf"/>
</dbReference>
<dbReference type="SUPFAM" id="SSF46689">
    <property type="entry name" value="Homeodomain-like"/>
    <property type="match status" value="1"/>
</dbReference>
<dbReference type="Pfam" id="PF00440">
    <property type="entry name" value="TetR_N"/>
    <property type="match status" value="1"/>
</dbReference>
<keyword evidence="1" id="KW-0805">Transcription regulation</keyword>
<dbReference type="PROSITE" id="PS50977">
    <property type="entry name" value="HTH_TETR_2"/>
    <property type="match status" value="1"/>
</dbReference>
<dbReference type="PANTHER" id="PTHR47506">
    <property type="entry name" value="TRANSCRIPTIONAL REGULATORY PROTEIN"/>
    <property type="match status" value="1"/>
</dbReference>
<dbReference type="PRINTS" id="PR00455">
    <property type="entry name" value="HTHTETR"/>
</dbReference>
<evidence type="ECO:0000256" key="4">
    <source>
        <dbReference type="PROSITE-ProRule" id="PRU00335"/>
    </source>
</evidence>
<comment type="caution">
    <text evidence="6">The sequence shown here is derived from an EMBL/GenBank/DDBJ whole genome shotgun (WGS) entry which is preliminary data.</text>
</comment>
<accession>A0A2N5EDM5</accession>
<evidence type="ECO:0000313" key="6">
    <source>
        <dbReference type="EMBL" id="PLR40645.1"/>
    </source>
</evidence>
<evidence type="ECO:0000259" key="5">
    <source>
        <dbReference type="PROSITE" id="PS50977"/>
    </source>
</evidence>
<dbReference type="PANTHER" id="PTHR47506:SF6">
    <property type="entry name" value="HTH-TYPE TRANSCRIPTIONAL REPRESSOR NEMR"/>
    <property type="match status" value="1"/>
</dbReference>
<name>A0A2N5EDM5_9GAMM</name>
<protein>
    <submittedName>
        <fullName evidence="6">TetR/AcrR family transcriptional regulator</fullName>
    </submittedName>
</protein>
<dbReference type="Gene3D" id="1.10.357.10">
    <property type="entry name" value="Tetracycline Repressor, domain 2"/>
    <property type="match status" value="1"/>
</dbReference>
<evidence type="ECO:0000313" key="7">
    <source>
        <dbReference type="Proteomes" id="UP000234240"/>
    </source>
</evidence>
<evidence type="ECO:0000256" key="1">
    <source>
        <dbReference type="ARBA" id="ARBA00023015"/>
    </source>
</evidence>
<reference evidence="6 7" key="1">
    <citation type="submission" date="2017-12" db="EMBL/GenBank/DDBJ databases">
        <title>Characterization of six clinical isolates of Enterochimera gen. nov., a novel genus of the Yersiniaciae family and the three species Enterochimera arupensis sp. nov., Enterochimera coloradensis sp. nov, and Enterochimera californica sp. nov.</title>
        <authorList>
            <person name="Rossi A."/>
            <person name="Fisher M."/>
        </authorList>
    </citation>
    <scope>NUCLEOTIDE SEQUENCE [LARGE SCALE GENOMIC DNA]</scope>
    <source>
        <strain evidence="7">2015-Iso6</strain>
    </source>
</reference>
<dbReference type="InterPro" id="IPR001647">
    <property type="entry name" value="HTH_TetR"/>
</dbReference>
<keyword evidence="3" id="KW-0804">Transcription</keyword>
<dbReference type="GO" id="GO:0003677">
    <property type="term" value="F:DNA binding"/>
    <property type="evidence" value="ECO:0007669"/>
    <property type="project" value="UniProtKB-UniRule"/>
</dbReference>
<dbReference type="InterPro" id="IPR036271">
    <property type="entry name" value="Tet_transcr_reg_TetR-rel_C_sf"/>
</dbReference>
<feature type="DNA-binding region" description="H-T-H motif" evidence="4">
    <location>
        <begin position="25"/>
        <end position="44"/>
    </location>
</feature>
<dbReference type="OrthoDB" id="116240at2"/>
<dbReference type="Proteomes" id="UP000234240">
    <property type="component" value="Unassembled WGS sequence"/>
</dbReference>
<keyword evidence="2 4" id="KW-0238">DNA-binding</keyword>
<dbReference type="AlphaFoldDB" id="A0A2N5EDM5"/>
<feature type="domain" description="HTH tetR-type" evidence="5">
    <location>
        <begin position="2"/>
        <end position="62"/>
    </location>
</feature>
<evidence type="ECO:0000256" key="3">
    <source>
        <dbReference type="ARBA" id="ARBA00023163"/>
    </source>
</evidence>
<gene>
    <name evidence="6" type="ORF">CYR55_05000</name>
</gene>
<organism evidence="6 7">
    <name type="scientific">Chimaeribacter californicus</name>
    <dbReference type="NCBI Taxonomy" id="2060067"/>
    <lineage>
        <taxon>Bacteria</taxon>
        <taxon>Pseudomonadati</taxon>
        <taxon>Pseudomonadota</taxon>
        <taxon>Gammaproteobacteria</taxon>
        <taxon>Enterobacterales</taxon>
        <taxon>Yersiniaceae</taxon>
        <taxon>Chimaeribacter</taxon>
    </lineage>
</organism>